<name>A0A024UAQ2_9STRA</name>
<protein>
    <submittedName>
        <fullName evidence="2">Uncharacterized protein</fullName>
    </submittedName>
</protein>
<dbReference type="VEuPathDB" id="FungiDB:H310_04932"/>
<evidence type="ECO:0000313" key="2">
    <source>
        <dbReference type="EMBL" id="ETW03481.1"/>
    </source>
</evidence>
<reference evidence="2" key="1">
    <citation type="submission" date="2013-12" db="EMBL/GenBank/DDBJ databases">
        <title>The Genome Sequence of Aphanomyces invadans NJM9701.</title>
        <authorList>
            <consortium name="The Broad Institute Genomics Platform"/>
            <person name="Russ C."/>
            <person name="Tyler B."/>
            <person name="van West P."/>
            <person name="Dieguez-Uribeondo J."/>
            <person name="Young S.K."/>
            <person name="Zeng Q."/>
            <person name="Gargeya S."/>
            <person name="Fitzgerald M."/>
            <person name="Abouelleil A."/>
            <person name="Alvarado L."/>
            <person name="Chapman S.B."/>
            <person name="Gainer-Dewar J."/>
            <person name="Goldberg J."/>
            <person name="Griggs A."/>
            <person name="Gujja S."/>
            <person name="Hansen M."/>
            <person name="Howarth C."/>
            <person name="Imamovic A."/>
            <person name="Ireland A."/>
            <person name="Larimer J."/>
            <person name="McCowan C."/>
            <person name="Murphy C."/>
            <person name="Pearson M."/>
            <person name="Poon T.W."/>
            <person name="Priest M."/>
            <person name="Roberts A."/>
            <person name="Saif S."/>
            <person name="Shea T."/>
            <person name="Sykes S."/>
            <person name="Wortman J."/>
            <person name="Nusbaum C."/>
            <person name="Birren B."/>
        </authorList>
    </citation>
    <scope>NUCLEOTIDE SEQUENCE [LARGE SCALE GENOMIC DNA]</scope>
    <source>
        <strain evidence="2">NJM9701</strain>
    </source>
</reference>
<dbReference type="EMBL" id="KI913959">
    <property type="protein sequence ID" value="ETW03481.1"/>
    <property type="molecule type" value="Genomic_DNA"/>
</dbReference>
<keyword evidence="4" id="KW-1185">Reference proteome</keyword>
<feature type="region of interest" description="Disordered" evidence="1">
    <location>
        <begin position="85"/>
        <end position="105"/>
    </location>
</feature>
<proteinExistence type="predicted"/>
<feature type="compositionally biased region" description="Polar residues" evidence="1">
    <location>
        <begin position="85"/>
        <end position="99"/>
    </location>
</feature>
<organism evidence="2">
    <name type="scientific">Aphanomyces invadans</name>
    <dbReference type="NCBI Taxonomy" id="157072"/>
    <lineage>
        <taxon>Eukaryota</taxon>
        <taxon>Sar</taxon>
        <taxon>Stramenopiles</taxon>
        <taxon>Oomycota</taxon>
        <taxon>Saprolegniomycetes</taxon>
        <taxon>Saprolegniales</taxon>
        <taxon>Verrucalvaceae</taxon>
        <taxon>Aphanomyces</taxon>
    </lineage>
</organism>
<dbReference type="EMBL" id="QUSY01000553">
    <property type="protein sequence ID" value="RHY28635.1"/>
    <property type="molecule type" value="Genomic_DNA"/>
</dbReference>
<dbReference type="Proteomes" id="UP000285060">
    <property type="component" value="Unassembled WGS sequence"/>
</dbReference>
<dbReference type="eggNOG" id="ENOG502QT6T">
    <property type="taxonomic scope" value="Eukaryota"/>
</dbReference>
<accession>A0A024UAQ2</accession>
<evidence type="ECO:0000313" key="4">
    <source>
        <dbReference type="Proteomes" id="UP000285060"/>
    </source>
</evidence>
<evidence type="ECO:0000313" key="3">
    <source>
        <dbReference type="EMBL" id="RHY28635.1"/>
    </source>
</evidence>
<dbReference type="AlphaFoldDB" id="A0A024UAQ2"/>
<gene>
    <name evidence="3" type="ORF">DYB32_005815</name>
    <name evidence="2" type="ORF">H310_04932</name>
</gene>
<sequence length="235" mass="24999">MSCDEAVSVEELTALVQAIKFAHPEFTVKQVHSQVLSHEGKFATVPVARVKKYLKKLGLTGDLSASSGDNSTTAPVSLMTVGGDSKSQVYTAPPASSSAQEDDDSHWAAVPLDVPAMQVSSHPHQAVIRMTEATTAGSSTGALGEIYKIQKAMATDGNDEKLPMLMYNKDRSRKTFLHPTSTVGYDAISAWIDRVGASGVGGGTKAYFYGRLGRTSVASKLVFVNVHTLAPSQPW</sequence>
<reference evidence="3 4" key="2">
    <citation type="submission" date="2018-08" db="EMBL/GenBank/DDBJ databases">
        <title>Aphanomyces genome sequencing and annotation.</title>
        <authorList>
            <person name="Minardi D."/>
            <person name="Oidtmann B."/>
            <person name="Van Der Giezen M."/>
            <person name="Studholme D.J."/>
        </authorList>
    </citation>
    <scope>NUCLEOTIDE SEQUENCE [LARGE SCALE GENOMIC DNA]</scope>
    <source>
        <strain evidence="3 4">NJM0002</strain>
    </source>
</reference>
<dbReference type="OrthoDB" id="72752at2759"/>
<dbReference type="GeneID" id="20081982"/>
<dbReference type="RefSeq" id="XP_008867710.1">
    <property type="nucleotide sequence ID" value="XM_008869488.1"/>
</dbReference>
<evidence type="ECO:0000256" key="1">
    <source>
        <dbReference type="SAM" id="MobiDB-lite"/>
    </source>
</evidence>